<dbReference type="PANTHER" id="PTHR11527">
    <property type="entry name" value="HEAT-SHOCK PROTEIN 20 FAMILY MEMBER"/>
    <property type="match status" value="1"/>
</dbReference>
<reference evidence="6" key="3">
    <citation type="submission" date="2011-03" db="EMBL/GenBank/DDBJ databases">
        <title>Annotation of Magnaporthe poae ATCC 64411.</title>
        <authorList>
            <person name="Ma L.-J."/>
            <person name="Dead R."/>
            <person name="Young S.K."/>
            <person name="Zeng Q."/>
            <person name="Gargeya S."/>
            <person name="Fitzgerald M."/>
            <person name="Haas B."/>
            <person name="Abouelleil A."/>
            <person name="Alvarado L."/>
            <person name="Arachchi H.M."/>
            <person name="Berlin A."/>
            <person name="Brown A."/>
            <person name="Chapman S.B."/>
            <person name="Chen Z."/>
            <person name="Dunbar C."/>
            <person name="Freedman E."/>
            <person name="Gearin G."/>
            <person name="Gellesch M."/>
            <person name="Goldberg J."/>
            <person name="Griggs A."/>
            <person name="Gujja S."/>
            <person name="Heiman D."/>
            <person name="Howarth C."/>
            <person name="Larson L."/>
            <person name="Lui A."/>
            <person name="MacDonald P.J.P."/>
            <person name="Mehta T."/>
            <person name="Montmayeur A."/>
            <person name="Murphy C."/>
            <person name="Neiman D."/>
            <person name="Pearson M."/>
            <person name="Priest M."/>
            <person name="Roberts A."/>
            <person name="Saif S."/>
            <person name="Shea T."/>
            <person name="Shenoy N."/>
            <person name="Sisk P."/>
            <person name="Stolte C."/>
            <person name="Sykes S."/>
            <person name="Yandava C."/>
            <person name="Wortman J."/>
            <person name="Nusbaum C."/>
            <person name="Birren B."/>
        </authorList>
    </citation>
    <scope>NUCLEOTIDE SEQUENCE</scope>
    <source>
        <strain evidence="6">ATCC 64411</strain>
    </source>
</reference>
<evidence type="ECO:0000256" key="2">
    <source>
        <dbReference type="PROSITE-ProRule" id="PRU00285"/>
    </source>
</evidence>
<evidence type="ECO:0000313" key="6">
    <source>
        <dbReference type="EMBL" id="KLU87575.1"/>
    </source>
</evidence>
<dbReference type="EnsemblFungi" id="MAPG_06572T0">
    <property type="protein sequence ID" value="MAPG_06572T0"/>
    <property type="gene ID" value="MAPG_06572"/>
</dbReference>
<feature type="region of interest" description="Disordered" evidence="4">
    <location>
        <begin position="133"/>
        <end position="211"/>
    </location>
</feature>
<evidence type="ECO:0000256" key="3">
    <source>
        <dbReference type="RuleBase" id="RU003616"/>
    </source>
</evidence>
<dbReference type="CDD" id="cd06464">
    <property type="entry name" value="ACD_sHsps-like"/>
    <property type="match status" value="1"/>
</dbReference>
<feature type="domain" description="SHSP" evidence="5">
    <location>
        <begin position="85"/>
        <end position="266"/>
    </location>
</feature>
<dbReference type="Pfam" id="PF00011">
    <property type="entry name" value="HSP20"/>
    <property type="match status" value="1"/>
</dbReference>
<dbReference type="InterPro" id="IPR002068">
    <property type="entry name" value="A-crystallin/Hsp20_dom"/>
</dbReference>
<dbReference type="PROSITE" id="PS01031">
    <property type="entry name" value="SHSP"/>
    <property type="match status" value="1"/>
</dbReference>
<evidence type="ECO:0000256" key="1">
    <source>
        <dbReference type="ARBA" id="ARBA00023016"/>
    </source>
</evidence>
<dbReference type="eggNOG" id="KOG0710">
    <property type="taxonomic scope" value="Eukaryota"/>
</dbReference>
<dbReference type="EMBL" id="GL876970">
    <property type="protein sequence ID" value="KLU87575.1"/>
    <property type="molecule type" value="Genomic_DNA"/>
</dbReference>
<dbReference type="EMBL" id="ADBL01001595">
    <property type="status" value="NOT_ANNOTATED_CDS"/>
    <property type="molecule type" value="Genomic_DNA"/>
</dbReference>
<dbReference type="Proteomes" id="UP000011715">
    <property type="component" value="Unassembled WGS sequence"/>
</dbReference>
<gene>
    <name evidence="6" type="ORF">MAPG_06572</name>
</gene>
<keyword evidence="8" id="KW-1185">Reference proteome</keyword>
<evidence type="ECO:0000313" key="8">
    <source>
        <dbReference type="Proteomes" id="UP000011715"/>
    </source>
</evidence>
<evidence type="ECO:0000259" key="5">
    <source>
        <dbReference type="PROSITE" id="PS01031"/>
    </source>
</evidence>
<reference evidence="7" key="4">
    <citation type="journal article" date="2015" name="G3 (Bethesda)">
        <title>Genome sequences of three phytopathogenic species of the Magnaporthaceae family of fungi.</title>
        <authorList>
            <person name="Okagaki L.H."/>
            <person name="Nunes C.C."/>
            <person name="Sailsbery J."/>
            <person name="Clay B."/>
            <person name="Brown D."/>
            <person name="John T."/>
            <person name="Oh Y."/>
            <person name="Young N."/>
            <person name="Fitzgerald M."/>
            <person name="Haas B.J."/>
            <person name="Zeng Q."/>
            <person name="Young S."/>
            <person name="Adiconis X."/>
            <person name="Fan L."/>
            <person name="Levin J.Z."/>
            <person name="Mitchell T.K."/>
            <person name="Okubara P.A."/>
            <person name="Farman M.L."/>
            <person name="Kohn L.M."/>
            <person name="Birren B."/>
            <person name="Ma L.-J."/>
            <person name="Dean R.A."/>
        </authorList>
    </citation>
    <scope>NUCLEOTIDE SEQUENCE</scope>
    <source>
        <strain evidence="7">ATCC 64411 / 73-15</strain>
    </source>
</reference>
<reference evidence="8" key="1">
    <citation type="submission" date="2010-05" db="EMBL/GenBank/DDBJ databases">
        <title>The genome sequence of Magnaporthe poae strain ATCC 64411.</title>
        <authorList>
            <person name="Ma L.-J."/>
            <person name="Dead R."/>
            <person name="Young S."/>
            <person name="Zeng Q."/>
            <person name="Koehrsen M."/>
            <person name="Alvarado L."/>
            <person name="Berlin A."/>
            <person name="Chapman S.B."/>
            <person name="Chen Z."/>
            <person name="Freedman E."/>
            <person name="Gellesch M."/>
            <person name="Goldberg J."/>
            <person name="Griggs A."/>
            <person name="Gujja S."/>
            <person name="Heilman E.R."/>
            <person name="Heiman D."/>
            <person name="Hepburn T."/>
            <person name="Howarth C."/>
            <person name="Jen D."/>
            <person name="Larson L."/>
            <person name="Mehta T."/>
            <person name="Neiman D."/>
            <person name="Pearson M."/>
            <person name="Roberts A."/>
            <person name="Saif S."/>
            <person name="Shea T."/>
            <person name="Shenoy N."/>
            <person name="Sisk P."/>
            <person name="Stolte C."/>
            <person name="Sykes S."/>
            <person name="Walk T."/>
            <person name="White J."/>
            <person name="Yandava C."/>
            <person name="Haas B."/>
            <person name="Nusbaum C."/>
            <person name="Birren B."/>
        </authorList>
    </citation>
    <scope>NUCLEOTIDE SEQUENCE [LARGE SCALE GENOMIC DNA]</scope>
    <source>
        <strain evidence="8">ATCC 64411 / 73-15</strain>
    </source>
</reference>
<accession>A0A0C4E2D7</accession>
<sequence>MQSCKAQTFKLLTPRASHYLRPATRKTNIALCRPYSVRSRNTNNNMSLFARNLYNNDDMSFAPFFRFIDAFDNHQTNKRGGQSSIFRASFNPKFDVVETKEAYELHGEIPGAERKDISIEFTEPQTIVIHGHVERQRTEGNPPAGLVEGSNNDSTPAAITEGGEKRPGSPSSEAHRATVTDEETEAAKERGVTKAADAAGNADQKQQQAPKHKYWFQERSVGEFHRSFSFPVPVDEEAVKASLTNGVLRVTVPKQEKRSNRRIDIA</sequence>
<dbReference type="SUPFAM" id="SSF49764">
    <property type="entry name" value="HSP20-like chaperones"/>
    <property type="match status" value="1"/>
</dbReference>
<dbReference type="InterPro" id="IPR031107">
    <property type="entry name" value="Small_HSP"/>
</dbReference>
<dbReference type="VEuPathDB" id="FungiDB:MAPG_06572"/>
<dbReference type="OMA" id="IHGHVER"/>
<evidence type="ECO:0000313" key="7">
    <source>
        <dbReference type="EnsemblFungi" id="MAPG_06572T0"/>
    </source>
</evidence>
<comment type="similarity">
    <text evidence="2 3">Belongs to the small heat shock protein (HSP20) family.</text>
</comment>
<keyword evidence="1 6" id="KW-0346">Stress response</keyword>
<dbReference type="STRING" id="644358.A0A0C4E2D7"/>
<reference evidence="7" key="5">
    <citation type="submission" date="2015-06" db="UniProtKB">
        <authorList>
            <consortium name="EnsemblFungi"/>
        </authorList>
    </citation>
    <scope>IDENTIFICATION</scope>
    <source>
        <strain evidence="7">ATCC 64411</strain>
    </source>
</reference>
<name>A0A0C4E2D7_MAGP6</name>
<protein>
    <submittedName>
        <fullName evidence="6">Heat shock protein 30</fullName>
    </submittedName>
</protein>
<feature type="compositionally biased region" description="Basic and acidic residues" evidence="4">
    <location>
        <begin position="162"/>
        <end position="192"/>
    </location>
</feature>
<dbReference type="Gene3D" id="2.60.40.790">
    <property type="match status" value="1"/>
</dbReference>
<organism evidence="7 8">
    <name type="scientific">Magnaporthiopsis poae (strain ATCC 64411 / 73-15)</name>
    <name type="common">Kentucky bluegrass fungus</name>
    <name type="synonym">Magnaporthe poae</name>
    <dbReference type="NCBI Taxonomy" id="644358"/>
    <lineage>
        <taxon>Eukaryota</taxon>
        <taxon>Fungi</taxon>
        <taxon>Dikarya</taxon>
        <taxon>Ascomycota</taxon>
        <taxon>Pezizomycotina</taxon>
        <taxon>Sordariomycetes</taxon>
        <taxon>Sordariomycetidae</taxon>
        <taxon>Magnaporthales</taxon>
        <taxon>Magnaporthaceae</taxon>
        <taxon>Magnaporthiopsis</taxon>
    </lineage>
</organism>
<proteinExistence type="inferred from homology"/>
<dbReference type="AlphaFoldDB" id="A0A0C4E2D7"/>
<dbReference type="OrthoDB" id="1431247at2759"/>
<reference evidence="6" key="2">
    <citation type="submission" date="2010-05" db="EMBL/GenBank/DDBJ databases">
        <title>The Genome Sequence of Magnaporthe poae strain ATCC 64411.</title>
        <authorList>
            <consortium name="The Broad Institute Genome Sequencing Platform"/>
            <consortium name="Broad Institute Genome Sequencing Center for Infectious Disease"/>
            <person name="Ma L.-J."/>
            <person name="Dead R."/>
            <person name="Young S."/>
            <person name="Zeng Q."/>
            <person name="Koehrsen M."/>
            <person name="Alvarado L."/>
            <person name="Berlin A."/>
            <person name="Chapman S.B."/>
            <person name="Chen Z."/>
            <person name="Freedman E."/>
            <person name="Gellesch M."/>
            <person name="Goldberg J."/>
            <person name="Griggs A."/>
            <person name="Gujja S."/>
            <person name="Heilman E.R."/>
            <person name="Heiman D."/>
            <person name="Hepburn T."/>
            <person name="Howarth C."/>
            <person name="Jen D."/>
            <person name="Larson L."/>
            <person name="Mehta T."/>
            <person name="Neiman D."/>
            <person name="Pearson M."/>
            <person name="Roberts A."/>
            <person name="Saif S."/>
            <person name="Shea T."/>
            <person name="Shenoy N."/>
            <person name="Sisk P."/>
            <person name="Stolte C."/>
            <person name="Sykes S."/>
            <person name="Walk T."/>
            <person name="White J."/>
            <person name="Yandava C."/>
            <person name="Haas B."/>
            <person name="Nusbaum C."/>
            <person name="Birren B."/>
        </authorList>
    </citation>
    <scope>NUCLEOTIDE SEQUENCE</scope>
    <source>
        <strain evidence="6">ATCC 64411</strain>
    </source>
</reference>
<dbReference type="InterPro" id="IPR008978">
    <property type="entry name" value="HSP20-like_chaperone"/>
</dbReference>
<evidence type="ECO:0000256" key="4">
    <source>
        <dbReference type="SAM" id="MobiDB-lite"/>
    </source>
</evidence>